<dbReference type="InterPro" id="IPR029058">
    <property type="entry name" value="AB_hydrolase_fold"/>
</dbReference>
<evidence type="ECO:0000313" key="2">
    <source>
        <dbReference type="EMBL" id="MFF0542016.1"/>
    </source>
</evidence>
<dbReference type="SUPFAM" id="SSF53474">
    <property type="entry name" value="alpha/beta-Hydrolases"/>
    <property type="match status" value="1"/>
</dbReference>
<feature type="domain" description="AB hydrolase-1" evidence="1">
    <location>
        <begin position="30"/>
        <end position="286"/>
    </location>
</feature>
<dbReference type="EMBL" id="JBIAMX010000002">
    <property type="protein sequence ID" value="MFF0542016.1"/>
    <property type="molecule type" value="Genomic_DNA"/>
</dbReference>
<dbReference type="PANTHER" id="PTHR43798">
    <property type="entry name" value="MONOACYLGLYCEROL LIPASE"/>
    <property type="match status" value="1"/>
</dbReference>
<dbReference type="GO" id="GO:0016787">
    <property type="term" value="F:hydrolase activity"/>
    <property type="evidence" value="ECO:0007669"/>
    <property type="project" value="UniProtKB-KW"/>
</dbReference>
<name>A0ABW6PHZ6_9NOCA</name>
<keyword evidence="3" id="KW-1185">Reference proteome</keyword>
<dbReference type="InterPro" id="IPR000073">
    <property type="entry name" value="AB_hydrolase_1"/>
</dbReference>
<dbReference type="InterPro" id="IPR050266">
    <property type="entry name" value="AB_hydrolase_sf"/>
</dbReference>
<dbReference type="InterPro" id="IPR000639">
    <property type="entry name" value="Epox_hydrolase-like"/>
</dbReference>
<keyword evidence="2" id="KW-0378">Hydrolase</keyword>
<dbReference type="Proteomes" id="UP001601444">
    <property type="component" value="Unassembled WGS sequence"/>
</dbReference>
<dbReference type="PRINTS" id="PR00412">
    <property type="entry name" value="EPOXHYDRLASE"/>
</dbReference>
<accession>A0ABW6PHZ6</accession>
<organism evidence="2 3">
    <name type="scientific">Nocardia thailandica</name>
    <dbReference type="NCBI Taxonomy" id="257275"/>
    <lineage>
        <taxon>Bacteria</taxon>
        <taxon>Bacillati</taxon>
        <taxon>Actinomycetota</taxon>
        <taxon>Actinomycetes</taxon>
        <taxon>Mycobacteriales</taxon>
        <taxon>Nocardiaceae</taxon>
        <taxon>Nocardia</taxon>
    </lineage>
</organism>
<dbReference type="Pfam" id="PF00561">
    <property type="entry name" value="Abhydrolase_1"/>
    <property type="match status" value="1"/>
</dbReference>
<dbReference type="PANTHER" id="PTHR43798:SF33">
    <property type="entry name" value="HYDROLASE, PUTATIVE (AFU_ORTHOLOGUE AFUA_2G14860)-RELATED"/>
    <property type="match status" value="1"/>
</dbReference>
<dbReference type="Gene3D" id="3.40.50.1820">
    <property type="entry name" value="alpha/beta hydrolase"/>
    <property type="match status" value="1"/>
</dbReference>
<proteinExistence type="predicted"/>
<reference evidence="2 3" key="1">
    <citation type="submission" date="2024-10" db="EMBL/GenBank/DDBJ databases">
        <title>The Natural Products Discovery Center: Release of the First 8490 Sequenced Strains for Exploring Actinobacteria Biosynthetic Diversity.</title>
        <authorList>
            <person name="Kalkreuter E."/>
            <person name="Kautsar S.A."/>
            <person name="Yang D."/>
            <person name="Bader C.D."/>
            <person name="Teijaro C.N."/>
            <person name="Fluegel L."/>
            <person name="Davis C.M."/>
            <person name="Simpson J.R."/>
            <person name="Lauterbach L."/>
            <person name="Steele A.D."/>
            <person name="Gui C."/>
            <person name="Meng S."/>
            <person name="Li G."/>
            <person name="Viehrig K."/>
            <person name="Ye F."/>
            <person name="Su P."/>
            <person name="Kiefer A.F."/>
            <person name="Nichols A."/>
            <person name="Cepeda A.J."/>
            <person name="Yan W."/>
            <person name="Fan B."/>
            <person name="Jiang Y."/>
            <person name="Adhikari A."/>
            <person name="Zheng C.-J."/>
            <person name="Schuster L."/>
            <person name="Cowan T.M."/>
            <person name="Smanski M.J."/>
            <person name="Chevrette M.G."/>
            <person name="De Carvalho L.P.S."/>
            <person name="Shen B."/>
        </authorList>
    </citation>
    <scope>NUCLEOTIDE SEQUENCE [LARGE SCALE GENOMIC DNA]</scope>
    <source>
        <strain evidence="2 3">NPDC004045</strain>
    </source>
</reference>
<protein>
    <submittedName>
        <fullName evidence="2">Alpha/beta fold hydrolase</fullName>
    </submittedName>
</protein>
<sequence length="303" mass="32746">MPQPAELRISTGTADLAALAWGDPGNPLALLVHGFPDSAWTWSAFGPALAEAGWYVVAPFTRGYAPSSLARDDDYSLGSLVGDIVALHRALGADDRAVLIGHDWGGAIVSATSSSHPDLFAAAVLVAIPPLGAIADLLRPRGWRRHAPALVRQLPRSWYMTVVSTPGSELFGDALIRVLWRLWAPGTDHAEARARGRAALGSRARRRAAFSYYRAVWNPLYRRTGRFRAEQRAAFGAMRTRTLFVQGRDDTCGLERTGAHALDHLPYGSTREVVPGAGHFAHLEQPERVLALVLDHIGKGADA</sequence>
<evidence type="ECO:0000313" key="3">
    <source>
        <dbReference type="Proteomes" id="UP001601444"/>
    </source>
</evidence>
<evidence type="ECO:0000259" key="1">
    <source>
        <dbReference type="Pfam" id="PF00561"/>
    </source>
</evidence>
<dbReference type="RefSeq" id="WP_387699044.1">
    <property type="nucleotide sequence ID" value="NZ_JBIAMX010000002.1"/>
</dbReference>
<gene>
    <name evidence="2" type="ORF">ACFYTF_04190</name>
</gene>
<comment type="caution">
    <text evidence="2">The sequence shown here is derived from an EMBL/GenBank/DDBJ whole genome shotgun (WGS) entry which is preliminary data.</text>
</comment>